<evidence type="ECO:0000313" key="2">
    <source>
        <dbReference type="Proteomes" id="UP000245910"/>
    </source>
</evidence>
<accession>A0A2L2U2S6</accession>
<protein>
    <submittedName>
        <fullName evidence="1">Uncharacterized protein</fullName>
    </submittedName>
</protein>
<evidence type="ECO:0000313" key="1">
    <source>
        <dbReference type="EMBL" id="CEI69990.1"/>
    </source>
</evidence>
<dbReference type="AlphaFoldDB" id="A0A2L2U2S6"/>
<dbReference type="EMBL" id="LN649231">
    <property type="protein sequence ID" value="CEI69990.1"/>
    <property type="molecule type" value="Genomic_DNA"/>
</dbReference>
<sequence length="109" mass="12984">MPPVSGRRSLHSGIYDYSNGHFLSEKDTIDTILLSDNGKDLKWLRREARCFREAWHDDDYYSLVRLIAFSCKLLLLFAMRFRTRKLGQIVIGLKQELKRLRDLEKRLIR</sequence>
<name>A0A2L2U2S6_9HYPO</name>
<proteinExistence type="predicted"/>
<organism evidence="1 2">
    <name type="scientific">Fusarium venenatum</name>
    <dbReference type="NCBI Taxonomy" id="56646"/>
    <lineage>
        <taxon>Eukaryota</taxon>
        <taxon>Fungi</taxon>
        <taxon>Dikarya</taxon>
        <taxon>Ascomycota</taxon>
        <taxon>Pezizomycotina</taxon>
        <taxon>Sordariomycetes</taxon>
        <taxon>Hypocreomycetidae</taxon>
        <taxon>Hypocreales</taxon>
        <taxon>Nectriaceae</taxon>
        <taxon>Fusarium</taxon>
    </lineage>
</organism>
<dbReference type="Proteomes" id="UP000245910">
    <property type="component" value="Chromosome III"/>
</dbReference>
<reference evidence="2" key="1">
    <citation type="submission" date="2014-10" db="EMBL/GenBank/DDBJ databases">
        <authorList>
            <person name="King R."/>
        </authorList>
    </citation>
    <scope>NUCLEOTIDE SEQUENCE [LARGE SCALE GENOMIC DNA]</scope>
    <source>
        <strain evidence="2">A3/5</strain>
    </source>
</reference>
<keyword evidence="2" id="KW-1185">Reference proteome</keyword>